<name>A0A0F6AF11_9GAMM</name>
<evidence type="ECO:0000313" key="2">
    <source>
        <dbReference type="Proteomes" id="UP000033434"/>
    </source>
</evidence>
<comment type="caution">
    <text evidence="1">The sequence shown here is derived from an EMBL/GenBank/DDBJ whole genome shotgun (WGS) entry which is preliminary data.</text>
</comment>
<proteinExistence type="predicted"/>
<organism evidence="1 2">
    <name type="scientific">Pseudoalteromonas luteoviolacea S4054</name>
    <dbReference type="NCBI Taxonomy" id="1129367"/>
    <lineage>
        <taxon>Bacteria</taxon>
        <taxon>Pseudomonadati</taxon>
        <taxon>Pseudomonadota</taxon>
        <taxon>Gammaproteobacteria</taxon>
        <taxon>Alteromonadales</taxon>
        <taxon>Pseudoalteromonadaceae</taxon>
        <taxon>Pseudoalteromonas</taxon>
    </lineage>
</organism>
<dbReference type="PATRIC" id="fig|1129367.4.peg.1210"/>
<sequence>SSMDGFQLHVGKIPVHCRAGSLENITKMQSSAAMVHCRTGSLGDE</sequence>
<reference evidence="1 2" key="1">
    <citation type="journal article" date="2015" name="BMC Genomics">
        <title>Genome mining reveals unlocked bioactive potential of marine Gram-negative bacteria.</title>
        <authorList>
            <person name="Machado H."/>
            <person name="Sonnenschein E.C."/>
            <person name="Melchiorsen J."/>
            <person name="Gram L."/>
        </authorList>
    </citation>
    <scope>NUCLEOTIDE SEQUENCE [LARGE SCALE GENOMIC DNA]</scope>
    <source>
        <strain evidence="1 2">S4054</strain>
    </source>
</reference>
<dbReference type="EMBL" id="AUXW01000104">
    <property type="protein sequence ID" value="KKE84795.1"/>
    <property type="molecule type" value="Genomic_DNA"/>
</dbReference>
<evidence type="ECO:0000313" key="1">
    <source>
        <dbReference type="EMBL" id="KKE84795.1"/>
    </source>
</evidence>
<dbReference type="Proteomes" id="UP000033434">
    <property type="component" value="Unassembled WGS sequence"/>
</dbReference>
<protein>
    <submittedName>
        <fullName evidence="1">Uncharacterized protein</fullName>
    </submittedName>
</protein>
<gene>
    <name evidence="1" type="ORF">N479_26430</name>
</gene>
<dbReference type="AlphaFoldDB" id="A0A0F6AF11"/>
<feature type="non-terminal residue" evidence="1">
    <location>
        <position position="1"/>
    </location>
</feature>
<dbReference type="AntiFam" id="ANF00050">
    <property type="entry name" value="Translation of CRISPR YPEST repeat 1"/>
</dbReference>
<accession>A0A0F6AF11</accession>